<keyword evidence="2" id="KW-1185">Reference proteome</keyword>
<evidence type="ECO:0000313" key="2">
    <source>
        <dbReference type="Proteomes" id="UP001432322"/>
    </source>
</evidence>
<sequence length="154" mass="16839">FSILLASSSSILNISLKAKDCSFLLSADRKSLIIEKVESSRKWKKSITGMEMQLTSDSENEILSSLLLPIPSPSSLVSIRIDAFYPLIFGSGETIKSADEILSKGKSIKRKKLAAFSLDLTPIHSRWIVSSLPNKISSDILKIGSTTLPVSREV</sequence>
<evidence type="ECO:0000313" key="1">
    <source>
        <dbReference type="EMBL" id="GMT34289.1"/>
    </source>
</evidence>
<dbReference type="AlphaFoldDB" id="A0AAV5WUC3"/>
<feature type="non-terminal residue" evidence="1">
    <location>
        <position position="1"/>
    </location>
</feature>
<comment type="caution">
    <text evidence="1">The sequence shown here is derived from an EMBL/GenBank/DDBJ whole genome shotgun (WGS) entry which is preliminary data.</text>
</comment>
<organism evidence="1 2">
    <name type="scientific">Pristionchus fissidentatus</name>
    <dbReference type="NCBI Taxonomy" id="1538716"/>
    <lineage>
        <taxon>Eukaryota</taxon>
        <taxon>Metazoa</taxon>
        <taxon>Ecdysozoa</taxon>
        <taxon>Nematoda</taxon>
        <taxon>Chromadorea</taxon>
        <taxon>Rhabditida</taxon>
        <taxon>Rhabditina</taxon>
        <taxon>Diplogasteromorpha</taxon>
        <taxon>Diplogasteroidea</taxon>
        <taxon>Neodiplogasteridae</taxon>
        <taxon>Pristionchus</taxon>
    </lineage>
</organism>
<dbReference type="EMBL" id="BTSY01000006">
    <property type="protein sequence ID" value="GMT34289.1"/>
    <property type="molecule type" value="Genomic_DNA"/>
</dbReference>
<proteinExistence type="predicted"/>
<dbReference type="Proteomes" id="UP001432322">
    <property type="component" value="Unassembled WGS sequence"/>
</dbReference>
<protein>
    <submittedName>
        <fullName evidence="1">Uncharacterized protein</fullName>
    </submittedName>
</protein>
<gene>
    <name evidence="1" type="ORF">PFISCL1PPCAC_25586</name>
</gene>
<accession>A0AAV5WUC3</accession>
<feature type="non-terminal residue" evidence="1">
    <location>
        <position position="154"/>
    </location>
</feature>
<reference evidence="1" key="1">
    <citation type="submission" date="2023-10" db="EMBL/GenBank/DDBJ databases">
        <title>Genome assembly of Pristionchus species.</title>
        <authorList>
            <person name="Yoshida K."/>
            <person name="Sommer R.J."/>
        </authorList>
    </citation>
    <scope>NUCLEOTIDE SEQUENCE</scope>
    <source>
        <strain evidence="1">RS5133</strain>
    </source>
</reference>
<name>A0AAV5WUC3_9BILA</name>